<keyword evidence="1 3" id="KW-0808">Transferase</keyword>
<evidence type="ECO:0000256" key="1">
    <source>
        <dbReference type="ARBA" id="ARBA00022679"/>
    </source>
</evidence>
<dbReference type="CDD" id="cd03801">
    <property type="entry name" value="GT4_PimA-like"/>
    <property type="match status" value="1"/>
</dbReference>
<evidence type="ECO:0000313" key="3">
    <source>
        <dbReference type="EMBL" id="MFD1145333.1"/>
    </source>
</evidence>
<dbReference type="SUPFAM" id="SSF53756">
    <property type="entry name" value="UDP-Glycosyltransferase/glycogen phosphorylase"/>
    <property type="match status" value="1"/>
</dbReference>
<reference evidence="4" key="1">
    <citation type="journal article" date="2019" name="Int. J. Syst. Evol. Microbiol.">
        <title>The Global Catalogue of Microorganisms (GCM) 10K type strain sequencing project: providing services to taxonomists for standard genome sequencing and annotation.</title>
        <authorList>
            <consortium name="The Broad Institute Genomics Platform"/>
            <consortium name="The Broad Institute Genome Sequencing Center for Infectious Disease"/>
            <person name="Wu L."/>
            <person name="Ma J."/>
        </authorList>
    </citation>
    <scope>NUCLEOTIDE SEQUENCE [LARGE SCALE GENOMIC DNA]</scope>
    <source>
        <strain evidence="4">CCUG 55608</strain>
    </source>
</reference>
<dbReference type="Proteomes" id="UP001597116">
    <property type="component" value="Unassembled WGS sequence"/>
</dbReference>
<dbReference type="Gene3D" id="3.40.50.2000">
    <property type="entry name" value="Glycogen Phosphorylase B"/>
    <property type="match status" value="1"/>
</dbReference>
<keyword evidence="3" id="KW-0328">Glycosyltransferase</keyword>
<evidence type="ECO:0000259" key="2">
    <source>
        <dbReference type="Pfam" id="PF00534"/>
    </source>
</evidence>
<evidence type="ECO:0000313" key="4">
    <source>
        <dbReference type="Proteomes" id="UP001597116"/>
    </source>
</evidence>
<dbReference type="EMBL" id="JBHTLP010000043">
    <property type="protein sequence ID" value="MFD1145333.1"/>
    <property type="molecule type" value="Genomic_DNA"/>
</dbReference>
<gene>
    <name evidence="3" type="ORF">ACFQ4C_29675</name>
</gene>
<dbReference type="RefSeq" id="WP_265991508.1">
    <property type="nucleotide sequence ID" value="NZ_CP110973.1"/>
</dbReference>
<dbReference type="PANTHER" id="PTHR46401">
    <property type="entry name" value="GLYCOSYLTRANSFERASE WBBK-RELATED"/>
    <property type="match status" value="1"/>
</dbReference>
<protein>
    <submittedName>
        <fullName evidence="3">Glycosyltransferase family 4 protein</fullName>
        <ecNumber evidence="3">2.4.-.-</ecNumber>
    </submittedName>
</protein>
<dbReference type="PANTHER" id="PTHR46401:SF2">
    <property type="entry name" value="GLYCOSYLTRANSFERASE WBBK-RELATED"/>
    <property type="match status" value="1"/>
</dbReference>
<dbReference type="EC" id="2.4.-.-" evidence="3"/>
<feature type="domain" description="Glycosyl transferase family 1" evidence="2">
    <location>
        <begin position="179"/>
        <end position="333"/>
    </location>
</feature>
<dbReference type="InterPro" id="IPR001296">
    <property type="entry name" value="Glyco_trans_1"/>
</dbReference>
<accession>A0ABW3QM76</accession>
<sequence length="357" mass="40418">MAKVGIYYPEWILARHNTDYKIAKSFFRLQDYSENEMLSVASNAYTWSFNLRRIANQVIGLKTPLVKHGLSKKGMEADVIYHYSSPVYPNLFFKALADKPVLVTTGFMTDRYMIEKFGSLPDRQKEADLLASKLEPASMIHFHTENGRQRFLRYRPEFKEKTISIPFFLPDLSGDIEPVKGLKSETIHILFVGNEGNRKGLKELIAAFDLLGATYLNEKKVELTVVSKDKPEPKTNFDITWHVKLPHADVMQLMRKASIFTLIPKRESYGLVLVEAMLSGCAIISDNDETREEIIGNAGVLLSSNTPESISIALKQLIEDAPHRTLLGEKARQSARDRFLPGIVANQYATCFEGLLI</sequence>
<proteinExistence type="predicted"/>
<keyword evidence="4" id="KW-1185">Reference proteome</keyword>
<comment type="caution">
    <text evidence="3">The sequence shown here is derived from an EMBL/GenBank/DDBJ whole genome shotgun (WGS) entry which is preliminary data.</text>
</comment>
<dbReference type="Pfam" id="PF00534">
    <property type="entry name" value="Glycos_transf_1"/>
    <property type="match status" value="1"/>
</dbReference>
<name>A0ABW3QM76_9BACT</name>
<organism evidence="3 4">
    <name type="scientific">Larkinella insperata</name>
    <dbReference type="NCBI Taxonomy" id="332158"/>
    <lineage>
        <taxon>Bacteria</taxon>
        <taxon>Pseudomonadati</taxon>
        <taxon>Bacteroidota</taxon>
        <taxon>Cytophagia</taxon>
        <taxon>Cytophagales</taxon>
        <taxon>Spirosomataceae</taxon>
        <taxon>Larkinella</taxon>
    </lineage>
</organism>
<dbReference type="GO" id="GO:0016757">
    <property type="term" value="F:glycosyltransferase activity"/>
    <property type="evidence" value="ECO:0007669"/>
    <property type="project" value="UniProtKB-KW"/>
</dbReference>